<dbReference type="Pfam" id="PF17110">
    <property type="entry name" value="TFB6"/>
    <property type="match status" value="1"/>
</dbReference>
<dbReference type="OrthoDB" id="5420410at2759"/>
<comment type="caution">
    <text evidence="2">The sequence shown here is derived from an EMBL/GenBank/DDBJ whole genome shotgun (WGS) entry which is preliminary data.</text>
</comment>
<evidence type="ECO:0008006" key="4">
    <source>
        <dbReference type="Google" id="ProtNLM"/>
    </source>
</evidence>
<feature type="region of interest" description="Disordered" evidence="1">
    <location>
        <begin position="200"/>
        <end position="222"/>
    </location>
</feature>
<evidence type="ECO:0000313" key="2">
    <source>
        <dbReference type="EMBL" id="KAG4426445.1"/>
    </source>
</evidence>
<feature type="compositionally biased region" description="Acidic residues" evidence="1">
    <location>
        <begin position="200"/>
        <end position="214"/>
    </location>
</feature>
<dbReference type="AlphaFoldDB" id="A0A8H7WKB2"/>
<accession>A0A8H7WKB2</accession>
<dbReference type="GO" id="GO:0005675">
    <property type="term" value="C:transcription factor TFIIH holo complex"/>
    <property type="evidence" value="ECO:0007669"/>
    <property type="project" value="TreeGrafter"/>
</dbReference>
<protein>
    <recommendedName>
        <fullName evidence="4">Meiotic recombination protein DMC1</fullName>
    </recommendedName>
</protein>
<evidence type="ECO:0000256" key="1">
    <source>
        <dbReference type="SAM" id="MobiDB-lite"/>
    </source>
</evidence>
<keyword evidence="3" id="KW-1185">Reference proteome</keyword>
<feature type="region of interest" description="Disordered" evidence="1">
    <location>
        <begin position="1"/>
        <end position="48"/>
    </location>
</feature>
<dbReference type="InterPro" id="IPR031349">
    <property type="entry name" value="Tfb6"/>
</dbReference>
<dbReference type="PANTHER" id="PTHR37781">
    <property type="entry name" value="TFIIH COMPLEX SUBUNIT"/>
    <property type="match status" value="1"/>
</dbReference>
<feature type="compositionally biased region" description="Low complexity" evidence="1">
    <location>
        <begin position="22"/>
        <end position="35"/>
    </location>
</feature>
<sequence>MAENLSQEPGGFLPPSLPSPAPSNYSSSSTASNLPHPRSNPLRSGSAKEDAARRYLEARLLNVSRRYAKKFQPMEEGEDVKGYISMSEVAKDLGEIIDVVWLSGTPSLQIPYLLNIALAVNTYISAFPASPKATFALIRKLDHAFSSLLKGEDSITGEILPGFAGGKRAGLTKTDMVRCKGLVDNTRVLVVDVMGTEIEDDADDESAMETDTDGETSTWGDVGDGKWEMEIAKVYEMTIVELGATLDGGDAFTVQTSS</sequence>
<gene>
    <name evidence="2" type="ORF">IFR04_000327</name>
</gene>
<organism evidence="2 3">
    <name type="scientific">Cadophora malorum</name>
    <dbReference type="NCBI Taxonomy" id="108018"/>
    <lineage>
        <taxon>Eukaryota</taxon>
        <taxon>Fungi</taxon>
        <taxon>Dikarya</taxon>
        <taxon>Ascomycota</taxon>
        <taxon>Pezizomycotina</taxon>
        <taxon>Leotiomycetes</taxon>
        <taxon>Helotiales</taxon>
        <taxon>Ploettnerulaceae</taxon>
        <taxon>Cadophora</taxon>
    </lineage>
</organism>
<proteinExistence type="predicted"/>
<evidence type="ECO:0000313" key="3">
    <source>
        <dbReference type="Proteomes" id="UP000664132"/>
    </source>
</evidence>
<dbReference type="PANTHER" id="PTHR37781:SF1">
    <property type="entry name" value="ADR380WP"/>
    <property type="match status" value="1"/>
</dbReference>
<reference evidence="2" key="1">
    <citation type="submission" date="2021-02" db="EMBL/GenBank/DDBJ databases">
        <title>Genome sequence Cadophora malorum strain M34.</title>
        <authorList>
            <person name="Stefanovic E."/>
            <person name="Vu D."/>
            <person name="Scully C."/>
            <person name="Dijksterhuis J."/>
            <person name="Roader J."/>
            <person name="Houbraken J."/>
        </authorList>
    </citation>
    <scope>NUCLEOTIDE SEQUENCE</scope>
    <source>
        <strain evidence="2">M34</strain>
    </source>
</reference>
<dbReference type="Proteomes" id="UP000664132">
    <property type="component" value="Unassembled WGS sequence"/>
</dbReference>
<name>A0A8H7WKB2_9HELO</name>
<dbReference type="EMBL" id="JAFJYH010000002">
    <property type="protein sequence ID" value="KAG4426445.1"/>
    <property type="molecule type" value="Genomic_DNA"/>
</dbReference>